<sequence>MNNLPQILIDPIINEKDILETISEPTEDCKSLTVPLSKFYINNDNDNNNNNNNIDNNGNCNNNTNYNQNDGHMNYNNHLNNIIDHSNNLGQTIFGKIYIRSVNSSNSSDKYNQLVWVQIYQKSSSISSKLNTHNIDIPTFVLLLKTRINPHNSEYTPDYYSPPYMTFNLKHTRSSPIDEKHFHIYTRCGEGITLEGEIADEHSVSYWLSIFNQNTLIPNHMEFIRTNEIKIRSAPNSPRHIRRRNNITTDINNKHCFIGNPTNCSTHSISRMCIFETLNETQELESGV</sequence>
<reference evidence="4" key="1">
    <citation type="submission" date="2016-06" db="UniProtKB">
        <authorList>
            <consortium name="WormBaseParasite"/>
        </authorList>
    </citation>
    <scope>IDENTIFICATION</scope>
</reference>
<keyword evidence="3" id="KW-1185">Reference proteome</keyword>
<evidence type="ECO:0000313" key="4">
    <source>
        <dbReference type="WBParaSite" id="SCUD_0000792901-mRNA-1"/>
    </source>
</evidence>
<accession>A0A183JYX2</accession>
<dbReference type="EMBL" id="UZAK01032529">
    <property type="protein sequence ID" value="VDP28476.1"/>
    <property type="molecule type" value="Genomic_DNA"/>
</dbReference>
<dbReference type="AlphaFoldDB" id="A0A183JYX2"/>
<reference evidence="2 3" key="2">
    <citation type="submission" date="2018-11" db="EMBL/GenBank/DDBJ databases">
        <authorList>
            <consortium name="Pathogen Informatics"/>
        </authorList>
    </citation>
    <scope>NUCLEOTIDE SEQUENCE [LARGE SCALE GENOMIC DNA]</scope>
    <source>
        <strain evidence="2">Dakar</strain>
        <strain evidence="3">Dakar, Senegal</strain>
    </source>
</reference>
<dbReference type="Proteomes" id="UP000279833">
    <property type="component" value="Unassembled WGS sequence"/>
</dbReference>
<gene>
    <name evidence="2" type="ORF">SCUD_LOCUS7929</name>
</gene>
<dbReference type="OrthoDB" id="6221773at2759"/>
<evidence type="ECO:0000313" key="2">
    <source>
        <dbReference type="EMBL" id="VDP28476.1"/>
    </source>
</evidence>
<feature type="region of interest" description="Disordered" evidence="1">
    <location>
        <begin position="43"/>
        <end position="69"/>
    </location>
</feature>
<proteinExistence type="predicted"/>
<evidence type="ECO:0000256" key="1">
    <source>
        <dbReference type="SAM" id="MobiDB-lite"/>
    </source>
</evidence>
<evidence type="ECO:0000313" key="3">
    <source>
        <dbReference type="Proteomes" id="UP000279833"/>
    </source>
</evidence>
<organism evidence="4">
    <name type="scientific">Schistosoma curassoni</name>
    <dbReference type="NCBI Taxonomy" id="6186"/>
    <lineage>
        <taxon>Eukaryota</taxon>
        <taxon>Metazoa</taxon>
        <taxon>Spiralia</taxon>
        <taxon>Lophotrochozoa</taxon>
        <taxon>Platyhelminthes</taxon>
        <taxon>Trematoda</taxon>
        <taxon>Digenea</taxon>
        <taxon>Strigeidida</taxon>
        <taxon>Schistosomatoidea</taxon>
        <taxon>Schistosomatidae</taxon>
        <taxon>Schistosoma</taxon>
    </lineage>
</organism>
<dbReference type="WBParaSite" id="SCUD_0000792901-mRNA-1">
    <property type="protein sequence ID" value="SCUD_0000792901-mRNA-1"/>
    <property type="gene ID" value="SCUD_0000792901"/>
</dbReference>
<protein>
    <submittedName>
        <fullName evidence="4">RHD domain-containing protein</fullName>
    </submittedName>
</protein>
<name>A0A183JYX2_9TREM</name>